<dbReference type="EMBL" id="JAFEVO010000001">
    <property type="protein sequence ID" value="MBS3181677.1"/>
    <property type="molecule type" value="Genomic_DNA"/>
</dbReference>
<sequence length="208" mass="20784">MSSTRSRIAARGVAAAAVSTLVALLSHVVVGGGAVPGAMGILAPLVLSTLVCVALAGRTLSLPRLSLSVAASQFLFHALFVLGASRTSETTTNALPHHAHGLTGSAAAPAMPSAHLAHAGTSMWIAHVCAGALTVAALYCAESVLASMAVLTRLIVSRLLPVAPATGSRISAAPSPAVVPDIASTLLPLGVYPSVTARRGPPVPVLFR</sequence>
<dbReference type="Proteomes" id="UP000811492">
    <property type="component" value="Unassembled WGS sequence"/>
</dbReference>
<name>A0ABS5M397_9MICO</name>
<proteinExistence type="predicted"/>
<gene>
    <name evidence="2" type="ORF">JSQ98_05645</name>
</gene>
<feature type="transmembrane region" description="Helical" evidence="1">
    <location>
        <begin position="67"/>
        <end position="85"/>
    </location>
</feature>
<evidence type="ECO:0000313" key="2">
    <source>
        <dbReference type="EMBL" id="MBS3181677.1"/>
    </source>
</evidence>
<evidence type="ECO:0008006" key="4">
    <source>
        <dbReference type="Google" id="ProtNLM"/>
    </source>
</evidence>
<keyword evidence="1" id="KW-0472">Membrane</keyword>
<keyword evidence="1" id="KW-0812">Transmembrane</keyword>
<comment type="caution">
    <text evidence="2">The sequence shown here is derived from an EMBL/GenBank/DDBJ whole genome shotgun (WGS) entry which is preliminary data.</text>
</comment>
<keyword evidence="1" id="KW-1133">Transmembrane helix</keyword>
<evidence type="ECO:0000256" key="1">
    <source>
        <dbReference type="SAM" id="Phobius"/>
    </source>
</evidence>
<evidence type="ECO:0000313" key="3">
    <source>
        <dbReference type="Proteomes" id="UP000811492"/>
    </source>
</evidence>
<feature type="transmembrane region" description="Helical" evidence="1">
    <location>
        <begin position="124"/>
        <end position="151"/>
    </location>
</feature>
<reference evidence="2 3" key="1">
    <citation type="submission" date="2021-02" db="EMBL/GenBank/DDBJ databases">
        <title>Draft genome and description of Leucobacter sp nov strain Marseille-Q4368.</title>
        <authorList>
            <person name="Boxberger M."/>
            <person name="La Scola B."/>
        </authorList>
    </citation>
    <scope>NUCLEOTIDE SEQUENCE [LARGE SCALE GENOMIC DNA]</scope>
    <source>
        <strain evidence="2 3">Marseille-Q4368</strain>
    </source>
</reference>
<organism evidence="2 3">
    <name type="scientific">Leucobacter manosquensis</name>
    <dbReference type="NCBI Taxonomy" id="2810611"/>
    <lineage>
        <taxon>Bacteria</taxon>
        <taxon>Bacillati</taxon>
        <taxon>Actinomycetota</taxon>
        <taxon>Actinomycetes</taxon>
        <taxon>Micrococcales</taxon>
        <taxon>Microbacteriaceae</taxon>
        <taxon>Leucobacter</taxon>
    </lineage>
</organism>
<feature type="transmembrane region" description="Helical" evidence="1">
    <location>
        <begin position="41"/>
        <end position="60"/>
    </location>
</feature>
<protein>
    <recommendedName>
        <fullName evidence="4">Integral membrane protein</fullName>
    </recommendedName>
</protein>
<dbReference type="RefSeq" id="WP_211648721.1">
    <property type="nucleotide sequence ID" value="NZ_JAFEVO010000001.1"/>
</dbReference>
<accession>A0ABS5M397</accession>
<keyword evidence="3" id="KW-1185">Reference proteome</keyword>